<dbReference type="PROSITE" id="PS51186">
    <property type="entry name" value="GNAT"/>
    <property type="match status" value="1"/>
</dbReference>
<dbReference type="Pfam" id="PF13527">
    <property type="entry name" value="Acetyltransf_9"/>
    <property type="match status" value="1"/>
</dbReference>
<sequence length="173" mass="18344">MLIRPETEQDQTAVHRLTHAAFQRDDEARLVDLLRDKHGDEVISLVAEIPGNGLAGHIMLSPAPIVDEAGGVVRDGLALAPVSVDPAGQRSGVGSALCRSALSCAQARGAPFVVLIGHPAYYPRFGFVPAGPLGITCPYEGVPEEAFMISRLDRAAMQGVKGMVRFDSVFEGL</sequence>
<dbReference type="InterPro" id="IPR016181">
    <property type="entry name" value="Acyl_CoA_acyltransferase"/>
</dbReference>
<dbReference type="KEGG" id="gak:X907_0013"/>
<dbReference type="Proteomes" id="UP000286954">
    <property type="component" value="Chromosome"/>
</dbReference>
<dbReference type="GO" id="GO:0016747">
    <property type="term" value="F:acyltransferase activity, transferring groups other than amino-acyl groups"/>
    <property type="evidence" value="ECO:0007669"/>
    <property type="project" value="InterPro"/>
</dbReference>
<protein>
    <submittedName>
        <fullName evidence="1">GCN5-like N-acetyltransferase</fullName>
    </submittedName>
</protein>
<dbReference type="CDD" id="cd04301">
    <property type="entry name" value="NAT_SF"/>
    <property type="match status" value="1"/>
</dbReference>
<dbReference type="OrthoDB" id="9797178at2"/>
<dbReference type="InterPro" id="IPR000182">
    <property type="entry name" value="GNAT_dom"/>
</dbReference>
<dbReference type="Gene3D" id="3.40.630.30">
    <property type="match status" value="1"/>
</dbReference>
<name>A0A3T0E5B9_9PROT</name>
<proteinExistence type="predicted"/>
<keyword evidence="1" id="KW-0808">Transferase</keyword>
<dbReference type="AlphaFoldDB" id="A0A3T0E5B9"/>
<dbReference type="EMBL" id="CP018911">
    <property type="protein sequence ID" value="AZU02564.1"/>
    <property type="molecule type" value="Genomic_DNA"/>
</dbReference>
<dbReference type="SUPFAM" id="SSF55729">
    <property type="entry name" value="Acyl-CoA N-acyltransferases (Nat)"/>
    <property type="match status" value="1"/>
</dbReference>
<evidence type="ECO:0000313" key="2">
    <source>
        <dbReference type="Proteomes" id="UP000286954"/>
    </source>
</evidence>
<reference evidence="1 2" key="1">
    <citation type="submission" date="2016-12" db="EMBL/GenBank/DDBJ databases">
        <title>The genome of dimorphic prosthecate Glycocaulis alkaliphilus 6b-8t, isolated from crude oil dictates its adaptability in petroleum environments.</title>
        <authorList>
            <person name="Wu X.-L."/>
            <person name="Geng S."/>
        </authorList>
    </citation>
    <scope>NUCLEOTIDE SEQUENCE [LARGE SCALE GENOMIC DNA]</scope>
    <source>
        <strain evidence="1 2">6B-8</strain>
    </source>
</reference>
<keyword evidence="2" id="KW-1185">Reference proteome</keyword>
<dbReference type="RefSeq" id="WP_127565038.1">
    <property type="nucleotide sequence ID" value="NZ_BMFB01000004.1"/>
</dbReference>
<evidence type="ECO:0000313" key="1">
    <source>
        <dbReference type="EMBL" id="AZU02564.1"/>
    </source>
</evidence>
<gene>
    <name evidence="1" type="ORF">X907_0013</name>
</gene>
<organism evidence="1 2">
    <name type="scientific">Glycocaulis alkaliphilus</name>
    <dbReference type="NCBI Taxonomy" id="1434191"/>
    <lineage>
        <taxon>Bacteria</taxon>
        <taxon>Pseudomonadati</taxon>
        <taxon>Pseudomonadota</taxon>
        <taxon>Alphaproteobacteria</taxon>
        <taxon>Maricaulales</taxon>
        <taxon>Maricaulaceae</taxon>
        <taxon>Glycocaulis</taxon>
    </lineage>
</organism>
<accession>A0A3T0E5B9</accession>